<dbReference type="Pfam" id="PF07986">
    <property type="entry name" value="TBCC"/>
    <property type="match status" value="1"/>
</dbReference>
<gene>
    <name evidence="3" type="ORF">LWI28_002211</name>
</gene>
<dbReference type="GO" id="GO:0007023">
    <property type="term" value="P:post-chaperonin tubulin folding pathway"/>
    <property type="evidence" value="ECO:0007669"/>
    <property type="project" value="InterPro"/>
</dbReference>
<dbReference type="InterPro" id="IPR016098">
    <property type="entry name" value="CAP/MinC_C"/>
</dbReference>
<dbReference type="InterPro" id="IPR027684">
    <property type="entry name" value="TBCC"/>
</dbReference>
<evidence type="ECO:0000259" key="2">
    <source>
        <dbReference type="PROSITE" id="PS51329"/>
    </source>
</evidence>
<dbReference type="InterPro" id="IPR017901">
    <property type="entry name" value="C-CAP_CF_C-like"/>
</dbReference>
<dbReference type="AlphaFoldDB" id="A0AAD5IL39"/>
<dbReference type="Proteomes" id="UP001064489">
    <property type="component" value="Chromosome 7"/>
</dbReference>
<dbReference type="GO" id="GO:0007021">
    <property type="term" value="P:tubulin complex assembly"/>
    <property type="evidence" value="ECO:0007669"/>
    <property type="project" value="TreeGrafter"/>
</dbReference>
<dbReference type="Gene3D" id="2.160.20.70">
    <property type="match status" value="1"/>
</dbReference>
<proteinExistence type="inferred from homology"/>
<evidence type="ECO:0000256" key="1">
    <source>
        <dbReference type="ARBA" id="ARBA00008848"/>
    </source>
</evidence>
<organism evidence="3 4">
    <name type="scientific">Acer negundo</name>
    <name type="common">Box elder</name>
    <dbReference type="NCBI Taxonomy" id="4023"/>
    <lineage>
        <taxon>Eukaryota</taxon>
        <taxon>Viridiplantae</taxon>
        <taxon>Streptophyta</taxon>
        <taxon>Embryophyta</taxon>
        <taxon>Tracheophyta</taxon>
        <taxon>Spermatophyta</taxon>
        <taxon>Magnoliopsida</taxon>
        <taxon>eudicotyledons</taxon>
        <taxon>Gunneridae</taxon>
        <taxon>Pentapetalae</taxon>
        <taxon>rosids</taxon>
        <taxon>malvids</taxon>
        <taxon>Sapindales</taxon>
        <taxon>Sapindaceae</taxon>
        <taxon>Hippocastanoideae</taxon>
        <taxon>Acereae</taxon>
        <taxon>Acer</taxon>
    </lineage>
</organism>
<accession>A0AAD5IL39</accession>
<comment type="similarity">
    <text evidence="1">Belongs to the TBCC family.</text>
</comment>
<reference evidence="3" key="1">
    <citation type="journal article" date="2022" name="Plant J.">
        <title>Strategies of tolerance reflected in two North American maple genomes.</title>
        <authorList>
            <person name="McEvoy S.L."/>
            <person name="Sezen U.U."/>
            <person name="Trouern-Trend A."/>
            <person name="McMahon S.M."/>
            <person name="Schaberg P.G."/>
            <person name="Yang J."/>
            <person name="Wegrzyn J.L."/>
            <person name="Swenson N.G."/>
        </authorList>
    </citation>
    <scope>NUCLEOTIDE SEQUENCE</scope>
    <source>
        <strain evidence="3">91603</strain>
    </source>
</reference>
<comment type="caution">
    <text evidence="3">The sequence shown here is derived from an EMBL/GenBank/DDBJ whole genome shotgun (WGS) entry which is preliminary data.</text>
</comment>
<keyword evidence="4" id="KW-1185">Reference proteome</keyword>
<sequence length="192" mass="21688">MEEVEDCVFVLASHQIRIHFAKRSDFYLRVRSRPIIEDSDGVRFANYCLKYEGIEEDLAMAALDEETGNWANVDDFKWLRAMQSPNWSILPEEERVGDVDLTNSNSSTRRCGPRLIPIAAGTLAGVDLPPEGLISYLKMMMAMASGHAYLGDSDWDQKRSRPFSDSLRHIFNSNLFISVPFISWCLASVSGC</sequence>
<dbReference type="PANTHER" id="PTHR15139:SF0">
    <property type="entry name" value="TUBULIN-SPECIFIC CHAPERONE C"/>
    <property type="match status" value="1"/>
</dbReference>
<reference evidence="3" key="2">
    <citation type="submission" date="2023-02" db="EMBL/GenBank/DDBJ databases">
        <authorList>
            <person name="Swenson N.G."/>
            <person name="Wegrzyn J.L."/>
            <person name="Mcevoy S.L."/>
        </authorList>
    </citation>
    <scope>NUCLEOTIDE SEQUENCE</scope>
    <source>
        <strain evidence="3">91603</strain>
        <tissue evidence="3">Leaf</tissue>
    </source>
</reference>
<protein>
    <recommendedName>
        <fullName evidence="2">C-CAP/cofactor C-like domain-containing protein</fullName>
    </recommendedName>
</protein>
<feature type="domain" description="C-CAP/cofactor C-like" evidence="2">
    <location>
        <begin position="1"/>
        <end position="78"/>
    </location>
</feature>
<name>A0AAD5IL39_ACENE</name>
<dbReference type="EMBL" id="JAJSOW010000104">
    <property type="protein sequence ID" value="KAI9168806.1"/>
    <property type="molecule type" value="Genomic_DNA"/>
</dbReference>
<dbReference type="PANTHER" id="PTHR15139">
    <property type="entry name" value="TUBULIN FOLDING COFACTOR C"/>
    <property type="match status" value="1"/>
</dbReference>
<evidence type="ECO:0000313" key="3">
    <source>
        <dbReference type="EMBL" id="KAI9168806.1"/>
    </source>
</evidence>
<dbReference type="PROSITE" id="PS51329">
    <property type="entry name" value="C_CAP_COFACTOR_C"/>
    <property type="match status" value="1"/>
</dbReference>
<dbReference type="GO" id="GO:0005737">
    <property type="term" value="C:cytoplasm"/>
    <property type="evidence" value="ECO:0007669"/>
    <property type="project" value="TreeGrafter"/>
</dbReference>
<dbReference type="InterPro" id="IPR012945">
    <property type="entry name" value="Tubulin-bd_cofactor_C_dom"/>
</dbReference>
<evidence type="ECO:0000313" key="4">
    <source>
        <dbReference type="Proteomes" id="UP001064489"/>
    </source>
</evidence>